<proteinExistence type="predicted"/>
<dbReference type="AlphaFoldDB" id="A0A2P4Y9H3"/>
<reference evidence="1 2" key="1">
    <citation type="journal article" date="2017" name="Genome Biol. Evol.">
        <title>Phytophthora megakarya and P. palmivora, closely related causal agents of cacao black pod rot, underwent increases in genome sizes and gene numbers by different mechanisms.</title>
        <authorList>
            <person name="Ali S.S."/>
            <person name="Shao J."/>
            <person name="Lary D.J."/>
            <person name="Kronmiller B."/>
            <person name="Shen D."/>
            <person name="Strem M.D."/>
            <person name="Amoako-Attah I."/>
            <person name="Akrofi A.Y."/>
            <person name="Begoude B.A."/>
            <person name="Ten Hoopen G.M."/>
            <person name="Coulibaly K."/>
            <person name="Kebe B.I."/>
            <person name="Melnick R.L."/>
            <person name="Guiltinan M.J."/>
            <person name="Tyler B.M."/>
            <person name="Meinhardt L.W."/>
            <person name="Bailey B.A."/>
        </authorList>
    </citation>
    <scope>NUCLEOTIDE SEQUENCE [LARGE SCALE GENOMIC DNA]</scope>
    <source>
        <strain evidence="2">sbr112.9</strain>
    </source>
</reference>
<gene>
    <name evidence="1" type="ORF">PHPALM_8578</name>
</gene>
<dbReference type="Proteomes" id="UP000237271">
    <property type="component" value="Unassembled WGS sequence"/>
</dbReference>
<name>A0A2P4Y9H3_9STRA</name>
<dbReference type="OrthoDB" id="125134at2759"/>
<evidence type="ECO:0000313" key="1">
    <source>
        <dbReference type="EMBL" id="POM74460.1"/>
    </source>
</evidence>
<protein>
    <submittedName>
        <fullName evidence="1">Uncharacterized protein</fullName>
    </submittedName>
</protein>
<keyword evidence="2" id="KW-1185">Reference proteome</keyword>
<evidence type="ECO:0000313" key="2">
    <source>
        <dbReference type="Proteomes" id="UP000237271"/>
    </source>
</evidence>
<organism evidence="1 2">
    <name type="scientific">Phytophthora palmivora</name>
    <dbReference type="NCBI Taxonomy" id="4796"/>
    <lineage>
        <taxon>Eukaryota</taxon>
        <taxon>Sar</taxon>
        <taxon>Stramenopiles</taxon>
        <taxon>Oomycota</taxon>
        <taxon>Peronosporomycetes</taxon>
        <taxon>Peronosporales</taxon>
        <taxon>Peronosporaceae</taxon>
        <taxon>Phytophthora</taxon>
    </lineage>
</organism>
<dbReference type="EMBL" id="NCKW01004866">
    <property type="protein sequence ID" value="POM74460.1"/>
    <property type="molecule type" value="Genomic_DNA"/>
</dbReference>
<accession>A0A2P4Y9H3</accession>
<sequence length="178" mass="19937">MLEMDTQSSTTKVLSMQDWCQDNILSVGVPCPICFMATTMFYDFTGMAIHTFCTNTVHRDVTTDDTGHCINASNCIVEEVEKLAVDTNVTLGAIWLAIVDKFYMQSGPSVCGVSKLAVENRHTIDNPLLSKVKGYMQGFFQFQCSWQDDIKSLKDTTGIDHVAGWAYPELRNLLLFEN</sequence>
<comment type="caution">
    <text evidence="1">The sequence shown here is derived from an EMBL/GenBank/DDBJ whole genome shotgun (WGS) entry which is preliminary data.</text>
</comment>